<dbReference type="AlphaFoldDB" id="A0A0C9RXD2"/>
<accession>A0A0C9RXD2</accession>
<dbReference type="EMBL" id="GBZX01000439">
    <property type="protein sequence ID" value="JAG92301.1"/>
    <property type="molecule type" value="mRNA"/>
</dbReference>
<protein>
    <recommendedName>
        <fullName evidence="3">Secreted protein</fullName>
    </recommendedName>
</protein>
<evidence type="ECO:0008006" key="3">
    <source>
        <dbReference type="Google" id="ProtNLM"/>
    </source>
</evidence>
<organism evidence="2">
    <name type="scientific">Amblyomma americanum</name>
    <name type="common">Lone star tick</name>
    <dbReference type="NCBI Taxonomy" id="6943"/>
    <lineage>
        <taxon>Eukaryota</taxon>
        <taxon>Metazoa</taxon>
        <taxon>Ecdysozoa</taxon>
        <taxon>Arthropoda</taxon>
        <taxon>Chelicerata</taxon>
        <taxon>Arachnida</taxon>
        <taxon>Acari</taxon>
        <taxon>Parasitiformes</taxon>
        <taxon>Ixodida</taxon>
        <taxon>Ixodoidea</taxon>
        <taxon>Ixodidae</taxon>
        <taxon>Amblyomminae</taxon>
        <taxon>Amblyomma</taxon>
    </lineage>
</organism>
<dbReference type="InterPro" id="IPR002970">
    <property type="entry name" value="Tick_his-bd"/>
</dbReference>
<sequence>MHLQFVLILNPVFCFLGASGTHFIWNNETRLSQYQRAWNSMNKSLKSIYYQVKATSLMGISDGSPENVYKCWSVQYTDLNQSMETGMRNYYCALAPTMTVYFAKEPVKTVPTLNYTEKNGVEYEYNKAGDTGTDPVIFTDGKTCDLFSVPRLHTGKGCELWVNSE</sequence>
<evidence type="ECO:0000256" key="1">
    <source>
        <dbReference type="SAM" id="SignalP"/>
    </source>
</evidence>
<reference evidence="2" key="1">
    <citation type="journal article" date="2015" name="PLoS ONE">
        <title>An Insight into the Sialome of the Lone Star Tick, Amblyomma americanum, with a Glimpse on Its Time Dependent Gene Expression.</title>
        <authorList>
            <person name="Karim S."/>
            <person name="Ribeiro J.M."/>
        </authorList>
    </citation>
    <scope>NUCLEOTIDE SEQUENCE</scope>
    <source>
        <tissue evidence="2">Salivary gland</tissue>
    </source>
</reference>
<feature type="signal peptide" evidence="1">
    <location>
        <begin position="1"/>
        <end position="20"/>
    </location>
</feature>
<keyword evidence="1" id="KW-0732">Signal</keyword>
<dbReference type="InterPro" id="IPR012674">
    <property type="entry name" value="Calycin"/>
</dbReference>
<evidence type="ECO:0000313" key="2">
    <source>
        <dbReference type="EMBL" id="JAG92301.1"/>
    </source>
</evidence>
<dbReference type="GO" id="GO:0043176">
    <property type="term" value="F:amine binding"/>
    <property type="evidence" value="ECO:0007669"/>
    <property type="project" value="InterPro"/>
</dbReference>
<dbReference type="SUPFAM" id="SSF50814">
    <property type="entry name" value="Lipocalins"/>
    <property type="match status" value="1"/>
</dbReference>
<name>A0A0C9RXD2_AMBAM</name>
<feature type="chain" id="PRO_5002202576" description="Secreted protein" evidence="1">
    <location>
        <begin position="21"/>
        <end position="165"/>
    </location>
</feature>
<dbReference type="Gene3D" id="2.40.128.20">
    <property type="match status" value="1"/>
</dbReference>
<proteinExistence type="evidence at transcript level"/>
<dbReference type="GO" id="GO:0030682">
    <property type="term" value="P:symbiont-mediated perturbation of host defenses"/>
    <property type="evidence" value="ECO:0007669"/>
    <property type="project" value="InterPro"/>
</dbReference>
<dbReference type="Pfam" id="PF02098">
    <property type="entry name" value="His_binding"/>
    <property type="match status" value="1"/>
</dbReference>